<accession>A0A7V8VEH4</accession>
<feature type="region of interest" description="Disordered" evidence="6">
    <location>
        <begin position="265"/>
        <end position="285"/>
    </location>
</feature>
<dbReference type="InterPro" id="IPR010137">
    <property type="entry name" value="Lipid_A_LpxA"/>
</dbReference>
<keyword evidence="3 8" id="KW-0808">Transferase</keyword>
<reference evidence="8 9" key="1">
    <citation type="submission" date="2020-07" db="EMBL/GenBank/DDBJ databases">
        <title>Thermogemmata thermophila gen. nov., sp. nov., a novel moderate thermophilic planctomycete from a Kamchatka hot spring.</title>
        <authorList>
            <person name="Elcheninov A.G."/>
            <person name="Podosokorskaya O.A."/>
            <person name="Kovaleva O.L."/>
            <person name="Novikov A."/>
            <person name="Bonch-Osmolovskaya E.A."/>
            <person name="Toshchakov S.V."/>
            <person name="Kublanov I.V."/>
        </authorList>
    </citation>
    <scope>NUCLEOTIDE SEQUENCE [LARGE SCALE GENOMIC DNA]</scope>
    <source>
        <strain evidence="8 9">2918</strain>
    </source>
</reference>
<dbReference type="EC" id="2.3.1.129" evidence="8"/>
<proteinExistence type="predicted"/>
<dbReference type="InterPro" id="IPR001451">
    <property type="entry name" value="Hexapep"/>
</dbReference>
<organism evidence="8 9">
    <name type="scientific">Thermogemmata fonticola</name>
    <dbReference type="NCBI Taxonomy" id="2755323"/>
    <lineage>
        <taxon>Bacteria</taxon>
        <taxon>Pseudomonadati</taxon>
        <taxon>Planctomycetota</taxon>
        <taxon>Planctomycetia</taxon>
        <taxon>Gemmatales</taxon>
        <taxon>Gemmataceae</taxon>
        <taxon>Thermogemmata</taxon>
    </lineage>
</organism>
<dbReference type="PANTHER" id="PTHR43480:SF1">
    <property type="entry name" value="ACYL-[ACYL-CARRIER-PROTEIN]--UDP-N-ACETYLGLUCOSAMINE O-ACYLTRANSFERASE, MITOCHONDRIAL-RELATED"/>
    <property type="match status" value="1"/>
</dbReference>
<evidence type="ECO:0000256" key="5">
    <source>
        <dbReference type="ARBA" id="ARBA00023315"/>
    </source>
</evidence>
<evidence type="ECO:0000256" key="2">
    <source>
        <dbReference type="ARBA" id="ARBA00022556"/>
    </source>
</evidence>
<evidence type="ECO:0000256" key="4">
    <source>
        <dbReference type="ARBA" id="ARBA00023098"/>
    </source>
</evidence>
<dbReference type="NCBIfam" id="TIGR01852">
    <property type="entry name" value="lipid_A_lpxA"/>
    <property type="match status" value="1"/>
</dbReference>
<keyword evidence="4" id="KW-0443">Lipid metabolism</keyword>
<dbReference type="GO" id="GO:0016020">
    <property type="term" value="C:membrane"/>
    <property type="evidence" value="ECO:0007669"/>
    <property type="project" value="GOC"/>
</dbReference>
<dbReference type="CDD" id="cd03351">
    <property type="entry name" value="LbH_UDP-GlcNAc_AT"/>
    <property type="match status" value="1"/>
</dbReference>
<dbReference type="PIRSF" id="PIRSF000456">
    <property type="entry name" value="UDP-GlcNAc_acltr"/>
    <property type="match status" value="1"/>
</dbReference>
<evidence type="ECO:0000313" key="9">
    <source>
        <dbReference type="Proteomes" id="UP000542342"/>
    </source>
</evidence>
<dbReference type="PANTHER" id="PTHR43480">
    <property type="entry name" value="ACYL-[ACYL-CARRIER-PROTEIN]--UDP-N-ACETYLGLUCOSAMINE O-ACYLTRANSFERASE"/>
    <property type="match status" value="1"/>
</dbReference>
<keyword evidence="1" id="KW-0444">Lipid biosynthesis</keyword>
<dbReference type="Proteomes" id="UP000542342">
    <property type="component" value="Unassembled WGS sequence"/>
</dbReference>
<dbReference type="AlphaFoldDB" id="A0A7V8VEH4"/>
<feature type="domain" description="UDP N-acetylglucosamine O-acyltransferase C-terminal" evidence="7">
    <location>
        <begin position="185"/>
        <end position="264"/>
    </location>
</feature>
<keyword evidence="5 8" id="KW-0012">Acyltransferase</keyword>
<comment type="caution">
    <text evidence="8">The sequence shown here is derived from an EMBL/GenBank/DDBJ whole genome shotgun (WGS) entry which is preliminary data.</text>
</comment>
<protein>
    <submittedName>
        <fullName evidence="8">Acyl-ACP--UDP-N-acetylglucosamine O-acyltransferase</fullName>
        <ecNumber evidence="8">2.3.1.129</ecNumber>
    </submittedName>
</protein>
<dbReference type="InterPro" id="IPR011004">
    <property type="entry name" value="Trimer_LpxA-like_sf"/>
</dbReference>
<evidence type="ECO:0000256" key="3">
    <source>
        <dbReference type="ARBA" id="ARBA00022679"/>
    </source>
</evidence>
<dbReference type="RefSeq" id="WP_194537727.1">
    <property type="nucleotide sequence ID" value="NZ_JACEFB010000005.1"/>
</dbReference>
<dbReference type="Pfam" id="PF13720">
    <property type="entry name" value="Acetyltransf_11"/>
    <property type="match status" value="1"/>
</dbReference>
<dbReference type="SUPFAM" id="SSF51161">
    <property type="entry name" value="Trimeric LpxA-like enzymes"/>
    <property type="match status" value="1"/>
</dbReference>
<dbReference type="NCBIfam" id="NF003657">
    <property type="entry name" value="PRK05289.1"/>
    <property type="match status" value="1"/>
</dbReference>
<dbReference type="EMBL" id="JACEFB010000005">
    <property type="protein sequence ID" value="MBA2226287.1"/>
    <property type="molecule type" value="Genomic_DNA"/>
</dbReference>
<gene>
    <name evidence="8" type="primary">lpxA</name>
    <name evidence="8" type="ORF">H0921_08965</name>
</gene>
<dbReference type="InterPro" id="IPR037157">
    <property type="entry name" value="Acetyltransf_C_sf"/>
</dbReference>
<evidence type="ECO:0000259" key="7">
    <source>
        <dbReference type="Pfam" id="PF13720"/>
    </source>
</evidence>
<dbReference type="Pfam" id="PF00132">
    <property type="entry name" value="Hexapep"/>
    <property type="match status" value="2"/>
</dbReference>
<evidence type="ECO:0000256" key="6">
    <source>
        <dbReference type="SAM" id="MobiDB-lite"/>
    </source>
</evidence>
<keyword evidence="9" id="KW-1185">Reference proteome</keyword>
<dbReference type="Gene3D" id="1.20.1180.10">
    <property type="entry name" value="Udp N-acetylglucosamine O-acyltransferase, C-terminal domain"/>
    <property type="match status" value="1"/>
</dbReference>
<dbReference type="GO" id="GO:0008780">
    <property type="term" value="F:acyl-[acyl-carrier-protein]-UDP-N-acetylglucosamine O-acyltransferase activity"/>
    <property type="evidence" value="ECO:0007669"/>
    <property type="project" value="UniProtKB-EC"/>
</dbReference>
<keyword evidence="2" id="KW-0441">Lipid A biosynthesis</keyword>
<feature type="compositionally biased region" description="Basic and acidic residues" evidence="6">
    <location>
        <begin position="271"/>
        <end position="285"/>
    </location>
</feature>
<sequence>MSQPNSPGVHPTAIVSPEAVLGDDVRIGPYAIVEGPVIIGAGTVIGPYAHLIGPLTIGRNNQIGTGCVLGGAPQHLGYRGETTQIIIGDGNIFREHVTVHRALPQGTGHGSGVTRIGHRNLFMVGSHVAHDCTIGDECILANGALLAGHVTLADRVLISGNSAVHQFCRIGRLALLSGVSAVSQDIPPFWVMQRHNEVCGVNVIGMRRAGLSTADIQAVRHLFTLMYRQRLPLSVLLQQNTQLAETSPAVREVLEFIRTSQRGIPGAHRYRGSDEPPIETHRSAA</sequence>
<evidence type="ECO:0000313" key="8">
    <source>
        <dbReference type="EMBL" id="MBA2226287.1"/>
    </source>
</evidence>
<evidence type="ECO:0000256" key="1">
    <source>
        <dbReference type="ARBA" id="ARBA00022516"/>
    </source>
</evidence>
<dbReference type="Gene3D" id="2.160.10.10">
    <property type="entry name" value="Hexapeptide repeat proteins"/>
    <property type="match status" value="1"/>
</dbReference>
<dbReference type="GO" id="GO:0009245">
    <property type="term" value="P:lipid A biosynthetic process"/>
    <property type="evidence" value="ECO:0007669"/>
    <property type="project" value="UniProtKB-KW"/>
</dbReference>
<dbReference type="InterPro" id="IPR029098">
    <property type="entry name" value="Acetyltransf_C"/>
</dbReference>
<name>A0A7V8VEH4_9BACT</name>